<protein>
    <submittedName>
        <fullName evidence="2">Uncharacterized protein</fullName>
    </submittedName>
</protein>
<evidence type="ECO:0000313" key="2">
    <source>
        <dbReference type="EMBL" id="QDT14289.1"/>
    </source>
</evidence>
<keyword evidence="3" id="KW-1185">Reference proteome</keyword>
<dbReference type="KEGG" id="acaf:CA12_03610"/>
<evidence type="ECO:0000256" key="1">
    <source>
        <dbReference type="SAM" id="MobiDB-lite"/>
    </source>
</evidence>
<organism evidence="2 3">
    <name type="scientific">Alienimonas californiensis</name>
    <dbReference type="NCBI Taxonomy" id="2527989"/>
    <lineage>
        <taxon>Bacteria</taxon>
        <taxon>Pseudomonadati</taxon>
        <taxon>Planctomycetota</taxon>
        <taxon>Planctomycetia</taxon>
        <taxon>Planctomycetales</taxon>
        <taxon>Planctomycetaceae</taxon>
        <taxon>Alienimonas</taxon>
    </lineage>
</organism>
<dbReference type="AlphaFoldDB" id="A0A517P4I9"/>
<dbReference type="RefSeq" id="WP_207622107.1">
    <property type="nucleotide sequence ID" value="NZ_CP036265.1"/>
</dbReference>
<feature type="region of interest" description="Disordered" evidence="1">
    <location>
        <begin position="1"/>
        <end position="27"/>
    </location>
</feature>
<name>A0A517P4I9_9PLAN</name>
<proteinExistence type="predicted"/>
<evidence type="ECO:0000313" key="3">
    <source>
        <dbReference type="Proteomes" id="UP000318741"/>
    </source>
</evidence>
<accession>A0A517P4I9</accession>
<gene>
    <name evidence="2" type="ORF">CA12_03610</name>
</gene>
<sequence>MSAAAPPVNKPSGYHPSSAANGRYGVPAHARREGPLARAIEQQTSKLPSDVFLWAAGASMAASATAKAMGSKNTALFIGQWAAPFLILGLYNKLVKIEGSE</sequence>
<dbReference type="EMBL" id="CP036265">
    <property type="protein sequence ID" value="QDT14289.1"/>
    <property type="molecule type" value="Genomic_DNA"/>
</dbReference>
<dbReference type="Proteomes" id="UP000318741">
    <property type="component" value="Chromosome"/>
</dbReference>
<reference evidence="2 3" key="1">
    <citation type="submission" date="2019-02" db="EMBL/GenBank/DDBJ databases">
        <title>Deep-cultivation of Planctomycetes and their phenomic and genomic characterization uncovers novel biology.</title>
        <authorList>
            <person name="Wiegand S."/>
            <person name="Jogler M."/>
            <person name="Boedeker C."/>
            <person name="Pinto D."/>
            <person name="Vollmers J."/>
            <person name="Rivas-Marin E."/>
            <person name="Kohn T."/>
            <person name="Peeters S.H."/>
            <person name="Heuer A."/>
            <person name="Rast P."/>
            <person name="Oberbeckmann S."/>
            <person name="Bunk B."/>
            <person name="Jeske O."/>
            <person name="Meyerdierks A."/>
            <person name="Storesund J.E."/>
            <person name="Kallscheuer N."/>
            <person name="Luecker S."/>
            <person name="Lage O.M."/>
            <person name="Pohl T."/>
            <person name="Merkel B.J."/>
            <person name="Hornburger P."/>
            <person name="Mueller R.-W."/>
            <person name="Bruemmer F."/>
            <person name="Labrenz M."/>
            <person name="Spormann A.M."/>
            <person name="Op den Camp H."/>
            <person name="Overmann J."/>
            <person name="Amann R."/>
            <person name="Jetten M.S.M."/>
            <person name="Mascher T."/>
            <person name="Medema M.H."/>
            <person name="Devos D.P."/>
            <person name="Kaster A.-K."/>
            <person name="Ovreas L."/>
            <person name="Rohde M."/>
            <person name="Galperin M.Y."/>
            <person name="Jogler C."/>
        </authorList>
    </citation>
    <scope>NUCLEOTIDE SEQUENCE [LARGE SCALE GENOMIC DNA]</scope>
    <source>
        <strain evidence="2 3">CA12</strain>
    </source>
</reference>